<feature type="chain" id="PRO_5046320652" evidence="2">
    <location>
        <begin position="23"/>
        <end position="63"/>
    </location>
</feature>
<evidence type="ECO:0000256" key="2">
    <source>
        <dbReference type="SAM" id="SignalP"/>
    </source>
</evidence>
<evidence type="ECO:0000313" key="3">
    <source>
        <dbReference type="EMBL" id="MFC4500380.1"/>
    </source>
</evidence>
<reference evidence="4" key="1">
    <citation type="journal article" date="2019" name="Int. J. Syst. Evol. Microbiol.">
        <title>The Global Catalogue of Microorganisms (GCM) 10K type strain sequencing project: providing services to taxonomists for standard genome sequencing and annotation.</title>
        <authorList>
            <consortium name="The Broad Institute Genomics Platform"/>
            <consortium name="The Broad Institute Genome Sequencing Center for Infectious Disease"/>
            <person name="Wu L."/>
            <person name="Ma J."/>
        </authorList>
    </citation>
    <scope>NUCLEOTIDE SEQUENCE [LARGE SCALE GENOMIC DNA]</scope>
    <source>
        <strain evidence="4">CGMCC 4.7177</strain>
    </source>
</reference>
<organism evidence="3 4">
    <name type="scientific">Streptomyces vulcanius</name>
    <dbReference type="NCBI Taxonomy" id="1441876"/>
    <lineage>
        <taxon>Bacteria</taxon>
        <taxon>Bacillati</taxon>
        <taxon>Actinomycetota</taxon>
        <taxon>Actinomycetes</taxon>
        <taxon>Kitasatosporales</taxon>
        <taxon>Streptomycetaceae</taxon>
        <taxon>Streptomyces</taxon>
    </lineage>
</organism>
<feature type="compositionally biased region" description="Acidic residues" evidence="1">
    <location>
        <begin position="42"/>
        <end position="52"/>
    </location>
</feature>
<feature type="compositionally biased region" description="Basic and acidic residues" evidence="1">
    <location>
        <begin position="54"/>
        <end position="63"/>
    </location>
</feature>
<protein>
    <submittedName>
        <fullName evidence="3">Uncharacterized protein</fullName>
    </submittedName>
</protein>
<keyword evidence="4" id="KW-1185">Reference proteome</keyword>
<accession>A0ABV9AKG0</accession>
<evidence type="ECO:0000313" key="4">
    <source>
        <dbReference type="Proteomes" id="UP001595839"/>
    </source>
</evidence>
<comment type="caution">
    <text evidence="3">The sequence shown here is derived from an EMBL/GenBank/DDBJ whole genome shotgun (WGS) entry which is preliminary data.</text>
</comment>
<dbReference type="Proteomes" id="UP001595839">
    <property type="component" value="Unassembled WGS sequence"/>
</dbReference>
<evidence type="ECO:0000256" key="1">
    <source>
        <dbReference type="SAM" id="MobiDB-lite"/>
    </source>
</evidence>
<feature type="region of interest" description="Disordered" evidence="1">
    <location>
        <begin position="30"/>
        <end position="63"/>
    </location>
</feature>
<dbReference type="RefSeq" id="WP_381170137.1">
    <property type="nucleotide sequence ID" value="NZ_JBHSFK010000007.1"/>
</dbReference>
<feature type="signal peptide" evidence="2">
    <location>
        <begin position="1"/>
        <end position="22"/>
    </location>
</feature>
<proteinExistence type="predicted"/>
<dbReference type="EMBL" id="JBHSFK010000007">
    <property type="protein sequence ID" value="MFC4500380.1"/>
    <property type="molecule type" value="Genomic_DNA"/>
</dbReference>
<name>A0ABV9AKG0_9ACTN</name>
<gene>
    <name evidence="3" type="ORF">ACFPIH_12695</name>
</gene>
<sequence>MNLTTRTTVAIALAFTALAAFAGPSQAALADPAPRHAAQTADPDDEPEDVEVNEAGRPDLGED</sequence>
<keyword evidence="2" id="KW-0732">Signal</keyword>